<dbReference type="GeneID" id="18249809"/>
<dbReference type="SUPFAM" id="SSF56112">
    <property type="entry name" value="Protein kinase-like (PK-like)"/>
    <property type="match status" value="1"/>
</dbReference>
<organism evidence="17">
    <name type="scientific">Candida tenuis (strain ATCC 10573 / BCRC 21748 / CBS 615 / JCM 9827 / NBRC 10315 / NRRL Y-1498 / VKM Y-70)</name>
    <name type="common">Yeast</name>
    <name type="synonym">Yamadazyma tenuis</name>
    <dbReference type="NCBI Taxonomy" id="590646"/>
    <lineage>
        <taxon>Eukaryota</taxon>
        <taxon>Fungi</taxon>
        <taxon>Dikarya</taxon>
        <taxon>Ascomycota</taxon>
        <taxon>Saccharomycotina</taxon>
        <taxon>Pichiomycetes</taxon>
        <taxon>Debaryomycetaceae</taxon>
        <taxon>Yamadazyma</taxon>
    </lineage>
</organism>
<feature type="domain" description="Protein kinase" evidence="15">
    <location>
        <begin position="63"/>
        <end position="326"/>
    </location>
</feature>
<evidence type="ECO:0000256" key="14">
    <source>
        <dbReference type="SAM" id="MobiDB-lite"/>
    </source>
</evidence>
<feature type="region of interest" description="Disordered" evidence="14">
    <location>
        <begin position="1027"/>
        <end position="1054"/>
    </location>
</feature>
<evidence type="ECO:0000313" key="17">
    <source>
        <dbReference type="Proteomes" id="UP000000707"/>
    </source>
</evidence>
<keyword evidence="8 16" id="KW-0418">Kinase</keyword>
<comment type="subcellular location">
    <subcellularLocation>
        <location evidence="1">Bud neck</location>
    </subcellularLocation>
</comment>
<protein>
    <recommendedName>
        <fullName evidence="3">non-specific serine/threonine protein kinase</fullName>
        <ecNumber evidence="3">2.7.11.1</ecNumber>
    </recommendedName>
</protein>
<accession>G3B390</accession>
<keyword evidence="9 13" id="KW-0067">ATP-binding</keyword>
<evidence type="ECO:0000256" key="10">
    <source>
        <dbReference type="ARBA" id="ARBA00023054"/>
    </source>
</evidence>
<evidence type="ECO:0000256" key="12">
    <source>
        <dbReference type="ARBA" id="ARBA00048679"/>
    </source>
</evidence>
<sequence length="1210" mass="136038">MTSIASHPQSSADFPQAPVDEESWNVDRVVQSVTNASKRLSQISTNTNNSNKKRKSQNRIGPWKLGRTLGRGSTGRVRLAKNINTGKLAAVKIVPKSNFKKLENPKYRNLAGRNLPYGIEREIIIMKLINHPNIMGLFDVWENKNDLYLILEYIEGGELFDYMIKRGKLQEYEAVNYFKQIIHGISYLHQFNICHRDLKPENLLLDFNKNIKIADFGMAALEVNEKLLETSCGSPHYASPEIVAGKNYHGAPSDIWSCGIILFALLTGHLPFDDENIRKLLLKVQNGKFIMPANLSAEAKDLISRMLRVDPDQRITIEGILKHPLLTKYPNNLPSSAGGIGYHNLNIKPLNSSNKVDKEILKNLSILFHNCDEEVIMSRLLSHEKNPEKVFYYLLMKYRNDHIDDNLDLSSGSIIKSSSRSPEKSLKKSTSSKKALNNITNTSNSFKASNSFNKKKSMKLNESITISRSSSKPVQKLTRKLTGNELSKMIHDDKENNISAMERHERRLAKKVHDINEARALKYEQEKQKESEQSTIPSHSFLSTDEDSDLSQKDSNLEHSDTEPSGKRLPPNAAVLSASPRRNVTEPPLPSQSLDPRIAGISSLLRAKSLAAPSSYASLRRTGVNENTTKVLKNLGIELNQPFLVKKTVKTSSSMRLSSFIDKENMNISLKEFNVLEKPVAKPAQDAVTKPSQDEVPNLTPKYSSLLSDDKEGTRKKSTPPTSALPNRPDAPKGIVLTTEAITSAQKMSPVRSTFQATSTNLSQVFNSKRPMIPNPRFSRFSFNGLLNSFNPESEIYNNVNVKSESGTVVRHKSKSQLKKSTTIDLKGLATSYNKDDEFISVSVSDNEEETNNTTLMRNAITDQGIIQENEPDASISRQNILDTTSLADTINVEENESNEFEISKHEQDFDDEDEQGSDTEVDSRAYDRDTSSSYQENNDNYRDSQQGQLDSEDRSFNQEDRSFNQERSFGQDEGSYNQEDNESSRHRPQQLELDDHQGTISTIMSQHALLMTKPIKPVSLVEANSPLSSPVTETAPVISGPKPVEIQPSKPGRVHTTVLRRLSLRPKREAPKPPMSKDEELEAPKENWFMKIIHSLGGSSSPNNKQNKITTINSELSSVELLEIIRTTLELKKFEGSLTHFNIDEEFGIIDGLVPSNFANGRKLKFKIEVIDMVNRSSLHLIKVKGSTKSFKNLIKIVSFIIREHEKKR</sequence>
<evidence type="ECO:0000259" key="15">
    <source>
        <dbReference type="PROSITE" id="PS50011"/>
    </source>
</evidence>
<keyword evidence="4" id="KW-0723">Serine/threonine-protein kinase</keyword>
<dbReference type="AlphaFoldDB" id="G3B390"/>
<dbReference type="Proteomes" id="UP000000707">
    <property type="component" value="Unassembled WGS sequence"/>
</dbReference>
<evidence type="ECO:0000256" key="9">
    <source>
        <dbReference type="ARBA" id="ARBA00022840"/>
    </source>
</evidence>
<feature type="compositionally biased region" description="Acidic residues" evidence="14">
    <location>
        <begin position="909"/>
        <end position="921"/>
    </location>
</feature>
<feature type="region of interest" description="Disordered" evidence="14">
    <location>
        <begin position="1"/>
        <end position="22"/>
    </location>
</feature>
<dbReference type="GO" id="GO:0030447">
    <property type="term" value="P:filamentous growth"/>
    <property type="evidence" value="ECO:0007669"/>
    <property type="project" value="UniProtKB-ARBA"/>
</dbReference>
<dbReference type="eggNOG" id="KOG0588">
    <property type="taxonomic scope" value="Eukaryota"/>
</dbReference>
<evidence type="ECO:0000256" key="3">
    <source>
        <dbReference type="ARBA" id="ARBA00012513"/>
    </source>
</evidence>
<gene>
    <name evidence="16" type="ORF">CANTEDRAFT_134686</name>
</gene>
<feature type="region of interest" description="Disordered" evidence="14">
    <location>
        <begin position="680"/>
        <end position="734"/>
    </location>
</feature>
<keyword evidence="5" id="KW-0597">Phosphoprotein</keyword>
<evidence type="ECO:0000256" key="1">
    <source>
        <dbReference type="ARBA" id="ARBA00004266"/>
    </source>
</evidence>
<dbReference type="OrthoDB" id="504170at2759"/>
<dbReference type="GO" id="GO:0005524">
    <property type="term" value="F:ATP binding"/>
    <property type="evidence" value="ECO:0007669"/>
    <property type="project" value="UniProtKB-UniRule"/>
</dbReference>
<evidence type="ECO:0000256" key="4">
    <source>
        <dbReference type="ARBA" id="ARBA00022527"/>
    </source>
</evidence>
<dbReference type="PANTHER" id="PTHR24346:SF82">
    <property type="entry name" value="KP78A-RELATED"/>
    <property type="match status" value="1"/>
</dbReference>
<dbReference type="PROSITE" id="PS00108">
    <property type="entry name" value="PROTEIN_KINASE_ST"/>
    <property type="match status" value="1"/>
</dbReference>
<dbReference type="PROSITE" id="PS00107">
    <property type="entry name" value="PROTEIN_KINASE_ATP"/>
    <property type="match status" value="1"/>
</dbReference>
<dbReference type="SMART" id="SM00220">
    <property type="entry name" value="S_TKc"/>
    <property type="match status" value="1"/>
</dbReference>
<dbReference type="Gene3D" id="1.10.510.10">
    <property type="entry name" value="Transferase(Phosphotransferase) domain 1"/>
    <property type="match status" value="1"/>
</dbReference>
<feature type="compositionally biased region" description="Polar residues" evidence="14">
    <location>
        <begin position="1"/>
        <end position="13"/>
    </location>
</feature>
<dbReference type="PANTHER" id="PTHR24346">
    <property type="entry name" value="MAP/MICROTUBULE AFFINITY-REGULATING KINASE"/>
    <property type="match status" value="1"/>
</dbReference>
<feature type="compositionally biased region" description="Low complexity" evidence="14">
    <location>
        <begin position="441"/>
        <end position="452"/>
    </location>
</feature>
<dbReference type="Pfam" id="PF00069">
    <property type="entry name" value="Pkinase"/>
    <property type="match status" value="1"/>
</dbReference>
<comment type="catalytic activity">
    <reaction evidence="11">
        <text>L-threonyl-[protein] + ATP = O-phospho-L-threonyl-[protein] + ADP + H(+)</text>
        <dbReference type="Rhea" id="RHEA:46608"/>
        <dbReference type="Rhea" id="RHEA-COMP:11060"/>
        <dbReference type="Rhea" id="RHEA-COMP:11605"/>
        <dbReference type="ChEBI" id="CHEBI:15378"/>
        <dbReference type="ChEBI" id="CHEBI:30013"/>
        <dbReference type="ChEBI" id="CHEBI:30616"/>
        <dbReference type="ChEBI" id="CHEBI:61977"/>
        <dbReference type="ChEBI" id="CHEBI:456216"/>
        <dbReference type="EC" id="2.7.11.1"/>
    </reaction>
</comment>
<evidence type="ECO:0000256" key="5">
    <source>
        <dbReference type="ARBA" id="ARBA00022553"/>
    </source>
</evidence>
<dbReference type="GO" id="GO:0004674">
    <property type="term" value="F:protein serine/threonine kinase activity"/>
    <property type="evidence" value="ECO:0007669"/>
    <property type="project" value="UniProtKB-KW"/>
</dbReference>
<dbReference type="GO" id="GO:0035556">
    <property type="term" value="P:intracellular signal transduction"/>
    <property type="evidence" value="ECO:0007669"/>
    <property type="project" value="TreeGrafter"/>
</dbReference>
<keyword evidence="10" id="KW-0175">Coiled coil</keyword>
<feature type="binding site" evidence="13">
    <location>
        <position position="92"/>
    </location>
    <ligand>
        <name>ATP</name>
        <dbReference type="ChEBI" id="CHEBI:30616"/>
    </ligand>
</feature>
<feature type="region of interest" description="Disordered" evidence="14">
    <location>
        <begin position="898"/>
        <end position="991"/>
    </location>
</feature>
<dbReference type="InterPro" id="IPR043024">
    <property type="entry name" value="KA1_sf_fungal"/>
</dbReference>
<evidence type="ECO:0000256" key="7">
    <source>
        <dbReference type="ARBA" id="ARBA00022741"/>
    </source>
</evidence>
<reference evidence="16 17" key="1">
    <citation type="journal article" date="2011" name="Proc. Natl. Acad. Sci. U.S.A.">
        <title>Comparative genomics of xylose-fermenting fungi for enhanced biofuel production.</title>
        <authorList>
            <person name="Wohlbach D.J."/>
            <person name="Kuo A."/>
            <person name="Sato T.K."/>
            <person name="Potts K.M."/>
            <person name="Salamov A.A."/>
            <person name="LaButti K.M."/>
            <person name="Sun H."/>
            <person name="Clum A."/>
            <person name="Pangilinan J.L."/>
            <person name="Lindquist E.A."/>
            <person name="Lucas S."/>
            <person name="Lapidus A."/>
            <person name="Jin M."/>
            <person name="Gunawan C."/>
            <person name="Balan V."/>
            <person name="Dale B.E."/>
            <person name="Jeffries T.W."/>
            <person name="Zinkel R."/>
            <person name="Barry K.W."/>
            <person name="Grigoriev I.V."/>
            <person name="Gasch A.P."/>
        </authorList>
    </citation>
    <scope>NUCLEOTIDE SEQUENCE [LARGE SCALE GENOMIC DNA]</scope>
    <source>
        <strain evidence="17">ATCC 10573 / BCRC 21748 / CBS 615 / JCM 9827 / NBRC 10315 / NRRL Y-1498 / VKM Y-70</strain>
    </source>
</reference>
<comment type="catalytic activity">
    <reaction evidence="12">
        <text>L-seryl-[protein] + ATP = O-phospho-L-seryl-[protein] + ADP + H(+)</text>
        <dbReference type="Rhea" id="RHEA:17989"/>
        <dbReference type="Rhea" id="RHEA-COMP:9863"/>
        <dbReference type="Rhea" id="RHEA-COMP:11604"/>
        <dbReference type="ChEBI" id="CHEBI:15378"/>
        <dbReference type="ChEBI" id="CHEBI:29999"/>
        <dbReference type="ChEBI" id="CHEBI:30616"/>
        <dbReference type="ChEBI" id="CHEBI:83421"/>
        <dbReference type="ChEBI" id="CHEBI:456216"/>
        <dbReference type="EC" id="2.7.11.1"/>
    </reaction>
</comment>
<dbReference type="InterPro" id="IPR011009">
    <property type="entry name" value="Kinase-like_dom_sf"/>
</dbReference>
<feature type="compositionally biased region" description="Polar residues" evidence="14">
    <location>
        <begin position="932"/>
        <end position="950"/>
    </location>
</feature>
<dbReference type="FunFam" id="1.10.510.10:FF:000394">
    <property type="entry name" value="Serine/threonine-protein kinase HSL1"/>
    <property type="match status" value="1"/>
</dbReference>
<evidence type="ECO:0000256" key="13">
    <source>
        <dbReference type="PROSITE-ProRule" id="PRU10141"/>
    </source>
</evidence>
<evidence type="ECO:0000256" key="6">
    <source>
        <dbReference type="ARBA" id="ARBA00022679"/>
    </source>
</evidence>
<keyword evidence="17" id="KW-1185">Reference proteome</keyword>
<dbReference type="GO" id="GO:0005940">
    <property type="term" value="C:septin ring"/>
    <property type="evidence" value="ECO:0007669"/>
    <property type="project" value="UniProtKB-ARBA"/>
</dbReference>
<dbReference type="CDD" id="cd14081">
    <property type="entry name" value="STKc_BRSK1_2"/>
    <property type="match status" value="1"/>
</dbReference>
<evidence type="ECO:0000256" key="8">
    <source>
        <dbReference type="ARBA" id="ARBA00022777"/>
    </source>
</evidence>
<dbReference type="InterPro" id="IPR008271">
    <property type="entry name" value="Ser/Thr_kinase_AS"/>
</dbReference>
<feature type="compositionally biased region" description="Basic and acidic residues" evidence="14">
    <location>
        <begin position="523"/>
        <end position="532"/>
    </location>
</feature>
<dbReference type="InterPro" id="IPR031850">
    <property type="entry name" value="Fungal_KA1_dom"/>
</dbReference>
<dbReference type="KEGG" id="cten:18249809"/>
<dbReference type="Pfam" id="PF16797">
    <property type="entry name" value="Fungal_KA1"/>
    <property type="match status" value="1"/>
</dbReference>
<feature type="region of interest" description="Disordered" evidence="14">
    <location>
        <begin position="412"/>
        <end position="483"/>
    </location>
</feature>
<keyword evidence="7 13" id="KW-0547">Nucleotide-binding</keyword>
<dbReference type="GO" id="GO:0001558">
    <property type="term" value="P:regulation of cell growth"/>
    <property type="evidence" value="ECO:0007669"/>
    <property type="project" value="UniProtKB-ARBA"/>
</dbReference>
<dbReference type="InterPro" id="IPR000719">
    <property type="entry name" value="Prot_kinase_dom"/>
</dbReference>
<dbReference type="PROSITE" id="PS50011">
    <property type="entry name" value="PROTEIN_KINASE_DOM"/>
    <property type="match status" value="1"/>
</dbReference>
<dbReference type="STRING" id="590646.G3B390"/>
<dbReference type="EC" id="2.7.11.1" evidence="3"/>
<dbReference type="InterPro" id="IPR017441">
    <property type="entry name" value="Protein_kinase_ATP_BS"/>
</dbReference>
<feature type="region of interest" description="Disordered" evidence="14">
    <location>
        <begin position="523"/>
        <end position="596"/>
    </location>
</feature>
<feature type="compositionally biased region" description="Basic and acidic residues" evidence="14">
    <location>
        <begin position="952"/>
        <end position="965"/>
    </location>
</feature>
<feature type="compositionally biased region" description="Polar residues" evidence="14">
    <location>
        <begin position="462"/>
        <end position="473"/>
    </location>
</feature>
<evidence type="ECO:0000313" key="16">
    <source>
        <dbReference type="EMBL" id="EGV64109.1"/>
    </source>
</evidence>
<name>G3B390_CANTC</name>
<evidence type="ECO:0000256" key="2">
    <source>
        <dbReference type="ARBA" id="ARBA00010791"/>
    </source>
</evidence>
<comment type="similarity">
    <text evidence="2">Belongs to the protein kinase superfamily. CAMK Ser/Thr protein kinase family. NIM1 subfamily.</text>
</comment>
<dbReference type="EMBL" id="GL996521">
    <property type="protein sequence ID" value="EGV64109.1"/>
    <property type="molecule type" value="Genomic_DNA"/>
</dbReference>
<feature type="compositionally biased region" description="Low complexity" evidence="14">
    <location>
        <begin position="41"/>
        <end position="50"/>
    </location>
</feature>
<evidence type="ECO:0000256" key="11">
    <source>
        <dbReference type="ARBA" id="ARBA00047899"/>
    </source>
</evidence>
<dbReference type="GO" id="GO:0005935">
    <property type="term" value="C:cellular bud neck"/>
    <property type="evidence" value="ECO:0007669"/>
    <property type="project" value="UniProtKB-SubCell"/>
</dbReference>
<keyword evidence="6" id="KW-0808">Transferase</keyword>
<proteinExistence type="inferred from homology"/>
<feature type="region of interest" description="Disordered" evidence="14">
    <location>
        <begin position="35"/>
        <end position="72"/>
    </location>
</feature>
<dbReference type="Gene3D" id="3.30.310.220">
    <property type="entry name" value="Fungal kinase associated-1 domain"/>
    <property type="match status" value="1"/>
</dbReference>
<dbReference type="GO" id="GO:0060258">
    <property type="term" value="P:negative regulation of filamentous growth"/>
    <property type="evidence" value="ECO:0007669"/>
    <property type="project" value="UniProtKB-ARBA"/>
</dbReference>
<feature type="compositionally biased region" description="Basic and acidic residues" evidence="14">
    <location>
        <begin position="550"/>
        <end position="566"/>
    </location>
</feature>
<feature type="compositionally biased region" description="Basic and acidic residues" evidence="14">
    <location>
        <begin position="922"/>
        <end position="931"/>
    </location>
</feature>
<dbReference type="HOGENOM" id="CLU_003363_0_1_1"/>